<feature type="domain" description="Ketosynthase family 3 (KS3)" evidence="7">
    <location>
        <begin position="32"/>
        <end position="451"/>
    </location>
</feature>
<evidence type="ECO:0000259" key="8">
    <source>
        <dbReference type="PROSITE" id="PS52019"/>
    </source>
</evidence>
<keyword evidence="2" id="KW-0596">Phosphopantetheine</keyword>
<dbReference type="GO" id="GO:0004314">
    <property type="term" value="F:[acyl-carrier-protein] S-malonyltransferase activity"/>
    <property type="evidence" value="ECO:0007669"/>
    <property type="project" value="UniProtKB-EC"/>
</dbReference>
<dbReference type="InterPro" id="IPR029058">
    <property type="entry name" value="AB_hydrolase_fold"/>
</dbReference>
<evidence type="ECO:0000256" key="6">
    <source>
        <dbReference type="SAM" id="Coils"/>
    </source>
</evidence>
<comment type="caution">
    <text evidence="5">Lacks conserved residue(s) required for the propagation of feature annotation.</text>
</comment>
<dbReference type="GO" id="GO:0006633">
    <property type="term" value="P:fatty acid biosynthetic process"/>
    <property type="evidence" value="ECO:0007669"/>
    <property type="project" value="UniProtKB-UniPathway"/>
</dbReference>
<evidence type="ECO:0000313" key="9">
    <source>
        <dbReference type="EMBL" id="AJQ95674.1"/>
    </source>
</evidence>
<dbReference type="GO" id="GO:0004315">
    <property type="term" value="F:3-oxoacyl-[acyl-carrier-protein] synthase activity"/>
    <property type="evidence" value="ECO:0007669"/>
    <property type="project" value="InterPro"/>
</dbReference>
<dbReference type="PROSITE" id="PS00606">
    <property type="entry name" value="KS3_1"/>
    <property type="match status" value="1"/>
</dbReference>
<dbReference type="Gene3D" id="3.40.50.1820">
    <property type="entry name" value="alpha/beta hydrolase"/>
    <property type="match status" value="1"/>
</dbReference>
<dbReference type="InterPro" id="IPR014030">
    <property type="entry name" value="Ketoacyl_synth_N"/>
</dbReference>
<protein>
    <submittedName>
        <fullName evidence="9">Polyketide synthase modules-related protein</fullName>
        <ecNumber evidence="9">2.3.1.39</ecNumber>
    </submittedName>
</protein>
<dbReference type="GO" id="GO:0004312">
    <property type="term" value="F:fatty acid synthase activity"/>
    <property type="evidence" value="ECO:0007669"/>
    <property type="project" value="TreeGrafter"/>
</dbReference>
<dbReference type="Pfam" id="PF00550">
    <property type="entry name" value="PP-binding"/>
    <property type="match status" value="1"/>
</dbReference>
<dbReference type="HOGENOM" id="CLU_276054_0_0_6"/>
<dbReference type="OrthoDB" id="9778690at2"/>
<keyword evidence="9" id="KW-0012">Acyltransferase</keyword>
<keyword evidence="4 9" id="KW-0808">Transferase</keyword>
<dbReference type="Pfam" id="PF02801">
    <property type="entry name" value="Ketoacyl-synt_C"/>
    <property type="match status" value="1"/>
</dbReference>
<dbReference type="UniPathway" id="UPA00094"/>
<dbReference type="InterPro" id="IPR009081">
    <property type="entry name" value="PP-bd_ACP"/>
</dbReference>
<dbReference type="PANTHER" id="PTHR43775:SF37">
    <property type="entry name" value="SI:DKEY-61P9.11"/>
    <property type="match status" value="1"/>
</dbReference>
<evidence type="ECO:0000256" key="5">
    <source>
        <dbReference type="PROSITE-ProRule" id="PRU01363"/>
    </source>
</evidence>
<dbReference type="InterPro" id="IPR016039">
    <property type="entry name" value="Thiolase-like"/>
</dbReference>
<dbReference type="InterPro" id="IPR050091">
    <property type="entry name" value="PKS_NRPS_Biosynth_Enz"/>
</dbReference>
<dbReference type="EMBL" id="CP007142">
    <property type="protein sequence ID" value="AJQ95674.1"/>
    <property type="molecule type" value="Genomic_DNA"/>
</dbReference>
<evidence type="ECO:0000256" key="4">
    <source>
        <dbReference type="ARBA" id="ARBA00022679"/>
    </source>
</evidence>
<dbReference type="PATRIC" id="fig|1445510.3.peg.3610"/>
<dbReference type="PROSITE" id="PS52004">
    <property type="entry name" value="KS3_2"/>
    <property type="match status" value="1"/>
</dbReference>
<comment type="pathway">
    <text evidence="1">Lipid metabolism; fatty acid biosynthesis.</text>
</comment>
<feature type="domain" description="PKS/mFAS DH" evidence="8">
    <location>
        <begin position="484"/>
        <end position="772"/>
    </location>
</feature>
<dbReference type="CDD" id="cd00833">
    <property type="entry name" value="PKS"/>
    <property type="match status" value="1"/>
</dbReference>
<dbReference type="SUPFAM" id="SSF53901">
    <property type="entry name" value="Thiolase-like"/>
    <property type="match status" value="1"/>
</dbReference>
<dbReference type="InterPro" id="IPR018201">
    <property type="entry name" value="Ketoacyl_synth_AS"/>
</dbReference>
<evidence type="ECO:0000256" key="3">
    <source>
        <dbReference type="ARBA" id="ARBA00022553"/>
    </source>
</evidence>
<dbReference type="SUPFAM" id="SSF47336">
    <property type="entry name" value="ACP-like"/>
    <property type="match status" value="1"/>
</dbReference>
<dbReference type="PROSITE" id="PS52019">
    <property type="entry name" value="PKS_MFAS_DH"/>
    <property type="match status" value="1"/>
</dbReference>
<dbReference type="KEGG" id="gsn:YC6258_03638"/>
<keyword evidence="10" id="KW-1185">Reference proteome</keyword>
<dbReference type="Pfam" id="PF14765">
    <property type="entry name" value="PS-DH"/>
    <property type="match status" value="1"/>
</dbReference>
<dbReference type="SUPFAM" id="SSF53474">
    <property type="entry name" value="alpha/beta-Hydrolases"/>
    <property type="match status" value="1"/>
</dbReference>
<dbReference type="PANTHER" id="PTHR43775">
    <property type="entry name" value="FATTY ACID SYNTHASE"/>
    <property type="match status" value="1"/>
</dbReference>
<dbReference type="Pfam" id="PF00975">
    <property type="entry name" value="Thioesterase"/>
    <property type="match status" value="1"/>
</dbReference>
<dbReference type="InterPro" id="IPR049900">
    <property type="entry name" value="PKS_mFAS_DH"/>
</dbReference>
<dbReference type="SMART" id="SM00825">
    <property type="entry name" value="PKS_KS"/>
    <property type="match status" value="1"/>
</dbReference>
<dbReference type="InterPro" id="IPR049551">
    <property type="entry name" value="PKS_DH_C"/>
</dbReference>
<dbReference type="InterPro" id="IPR020841">
    <property type="entry name" value="PKS_Beta-ketoAc_synthase_dom"/>
</dbReference>
<dbReference type="InterPro" id="IPR036736">
    <property type="entry name" value="ACP-like_sf"/>
</dbReference>
<feature type="coiled-coil region" evidence="6">
    <location>
        <begin position="7"/>
        <end position="34"/>
    </location>
</feature>
<feature type="region of interest" description="N-terminal hotdog fold" evidence="5">
    <location>
        <begin position="484"/>
        <end position="615"/>
    </location>
</feature>
<keyword evidence="6" id="KW-0175">Coiled coil</keyword>
<dbReference type="Proteomes" id="UP000032266">
    <property type="component" value="Chromosome"/>
</dbReference>
<dbReference type="AlphaFoldDB" id="A0A0C5VZ22"/>
<dbReference type="Gene3D" id="3.10.129.110">
    <property type="entry name" value="Polyketide synthase dehydratase"/>
    <property type="match status" value="1"/>
</dbReference>
<proteinExistence type="predicted"/>
<evidence type="ECO:0000259" key="7">
    <source>
        <dbReference type="PROSITE" id="PS52004"/>
    </source>
</evidence>
<name>A0A0C5VZ22_9GAMM</name>
<evidence type="ECO:0000256" key="2">
    <source>
        <dbReference type="ARBA" id="ARBA00022450"/>
    </source>
</evidence>
<sequence length="1154" mass="127312">MTQDALLQEALTTINQLNQRLEKLSRQQSSKRCDIAVIGMACQLPGAASLPVFWEQLLNRYDAVGHYPAARLGLQGLGKQTSDSDIETIYGGYLDDIELFDPELFRISPREAKCMDPQQRLLLMNAHQAIIDAGIQKHPEFSRTGVFMSHYASQYLSLDGLHNPENALFMATGNASAISANRISYHYGFEGPSMVLDSACSSSLASLDVAYRYLQEGRIQFALVGAVSLNLNPAATELLQHANMLAADGKCKTFDQRADGYVPGEGAGVIVLQRVTEDLPGPARTYALIKACHVNHDGRSNGLTAPNGLAQEAVIRQTCQQANIAPETIGYVETHGTGTYLGDPVEIEALGNVVGAGRAAANPCVLGCLKTNIGHLEPAAGIASLIKASLCLYLGKIPGNNHLQTVNPLLNFNNNAFQLPSEVLDWSADERIAGVSSFGFGGLNGFALLQNAANDTEPATANALQDYPLYDFNLSPCWLDRPDNNVDPASVKTGSAFLDYQLTDTPTELFRVTLVIEQGKLEGIEDTGNFHIGFYLETIYKVFSNHFNTTEIYLDQIRFLKPLFISSQLNTEIQLLVTAQEDQVYQTDIYFKTVQPDAEWILAAQASVLPHNHVVDGDASDGNFVSRTTVSQKTFYDRYESMGMPGTGFVRAIKHCAIDETESLSGLALSFDSDRYALGAHPGFLDAVLQPAFMMLDASIKTPYMTTEMSGIRIRGPLSHQQDYQLHNRILSIVDSEASEFSVSWRIESADHHIWIDCQNTQLKRLSRTAVTHAPINNMNPAAGMTPDDLLVYIAERLEMPPEKVKCDVPLIDLGMDSLMIMSVQRILDKLQKPIDNLFNKTVNDLLNTLEASAATGENHRQTSSWPLRRSLKPFSRNKQQWVRGQQQAKKRLTLYCFPYGHLSSSVFSHWVKQMTDDIQICPIELPGHGDRINERPIESAWEIAEVLTDILAKDLQQPFALFGHSSGALIAYTWALYLQRLNKPLPQRIFVSAFSAPTINPNPVIHHAQQRYAQAGIDHLPTLNDILAPENDELVNKIIEQQHNVTREVGLSQTTPEQIATQLHAIVAIMQTVSTFDPDAITSLPVPISAFHGDRDLQVSYADMMAWQTLTNAPFTINVFPGDHLFIDAGQSEKAVMATVQEFLSLDGTRGQA</sequence>
<dbReference type="InterPro" id="IPR042104">
    <property type="entry name" value="PKS_dehydratase_sf"/>
</dbReference>
<reference evidence="9 10" key="1">
    <citation type="submission" date="2014-01" db="EMBL/GenBank/DDBJ databases">
        <title>Full genme sequencing of cellulolytic bacterium Gynuella sunshinyii YC6258T gen. nov., sp. nov.</title>
        <authorList>
            <person name="Khan H."/>
            <person name="Chung E.J."/>
            <person name="Chung Y.R."/>
        </authorList>
    </citation>
    <scope>NUCLEOTIDE SEQUENCE [LARGE SCALE GENOMIC DNA]</scope>
    <source>
        <strain evidence="9 10">YC6258</strain>
    </source>
</reference>
<dbReference type="STRING" id="1445510.YC6258_03638"/>
<dbReference type="Gene3D" id="3.40.47.10">
    <property type="match status" value="1"/>
</dbReference>
<keyword evidence="3" id="KW-0597">Phosphoprotein</keyword>
<dbReference type="Gene3D" id="1.10.1200.10">
    <property type="entry name" value="ACP-like"/>
    <property type="match status" value="1"/>
</dbReference>
<organism evidence="9 10">
    <name type="scientific">Gynuella sunshinyii YC6258</name>
    <dbReference type="NCBI Taxonomy" id="1445510"/>
    <lineage>
        <taxon>Bacteria</taxon>
        <taxon>Pseudomonadati</taxon>
        <taxon>Pseudomonadota</taxon>
        <taxon>Gammaproteobacteria</taxon>
        <taxon>Oceanospirillales</taxon>
        <taxon>Saccharospirillaceae</taxon>
        <taxon>Gynuella</taxon>
    </lineage>
</organism>
<evidence type="ECO:0000256" key="1">
    <source>
        <dbReference type="ARBA" id="ARBA00005194"/>
    </source>
</evidence>
<dbReference type="EC" id="2.3.1.39" evidence="9"/>
<feature type="region of interest" description="C-terminal hotdog fold" evidence="5">
    <location>
        <begin position="627"/>
        <end position="772"/>
    </location>
</feature>
<dbReference type="Pfam" id="PF00109">
    <property type="entry name" value="ketoacyl-synt"/>
    <property type="match status" value="1"/>
</dbReference>
<gene>
    <name evidence="9" type="ORF">YC6258_03638</name>
</gene>
<dbReference type="RefSeq" id="WP_052830342.1">
    <property type="nucleotide sequence ID" value="NZ_CP007142.1"/>
</dbReference>
<dbReference type="InterPro" id="IPR014031">
    <property type="entry name" value="Ketoacyl_synth_C"/>
</dbReference>
<accession>A0A0C5VZ22</accession>
<dbReference type="InterPro" id="IPR001031">
    <property type="entry name" value="Thioesterase"/>
</dbReference>
<evidence type="ECO:0000313" key="10">
    <source>
        <dbReference type="Proteomes" id="UP000032266"/>
    </source>
</evidence>